<dbReference type="InterPro" id="IPR028823">
    <property type="entry name" value="NALCN"/>
</dbReference>
<gene>
    <name evidence="7" type="ORF">SSLN_LOCUS16194</name>
</gene>
<evidence type="ECO:0000313" key="8">
    <source>
        <dbReference type="Proteomes" id="UP000275846"/>
    </source>
</evidence>
<dbReference type="GO" id="GO:0032230">
    <property type="term" value="P:positive regulation of synaptic transmission, GABAergic"/>
    <property type="evidence" value="ECO:0007669"/>
    <property type="project" value="TreeGrafter"/>
</dbReference>
<keyword evidence="8" id="KW-1185">Reference proteome</keyword>
<evidence type="ECO:0000256" key="5">
    <source>
        <dbReference type="SAM" id="Phobius"/>
    </source>
</evidence>
<evidence type="ECO:0000256" key="1">
    <source>
        <dbReference type="ARBA" id="ARBA00004141"/>
    </source>
</evidence>
<dbReference type="PANTHER" id="PTHR46141:SF1">
    <property type="entry name" value="SODIUM LEAK CHANNEL NALCN"/>
    <property type="match status" value="1"/>
</dbReference>
<dbReference type="GO" id="GO:0005886">
    <property type="term" value="C:plasma membrane"/>
    <property type="evidence" value="ECO:0007669"/>
    <property type="project" value="TreeGrafter"/>
</dbReference>
<dbReference type="OrthoDB" id="6257959at2759"/>
<feature type="domain" description="Ion transport" evidence="6">
    <location>
        <begin position="16"/>
        <end position="227"/>
    </location>
</feature>
<dbReference type="WBParaSite" id="SSLN_0001680601-mRNA-1">
    <property type="protein sequence ID" value="SSLN_0001680601-mRNA-1"/>
    <property type="gene ID" value="SSLN_0001680601"/>
</dbReference>
<dbReference type="AlphaFoldDB" id="A0A183TI96"/>
<keyword evidence="3 5" id="KW-1133">Transmembrane helix</keyword>
<name>A0A183TI96_SCHSO</name>
<feature type="transmembrane region" description="Helical" evidence="5">
    <location>
        <begin position="33"/>
        <end position="52"/>
    </location>
</feature>
<proteinExistence type="predicted"/>
<evidence type="ECO:0000256" key="4">
    <source>
        <dbReference type="ARBA" id="ARBA00023136"/>
    </source>
</evidence>
<evidence type="ECO:0000313" key="7">
    <source>
        <dbReference type="EMBL" id="VDM02580.1"/>
    </source>
</evidence>
<keyword evidence="4 5" id="KW-0472">Membrane</keyword>
<comment type="subcellular location">
    <subcellularLocation>
        <location evidence="1">Membrane</location>
        <topology evidence="1">Multi-pass membrane protein</topology>
    </subcellularLocation>
</comment>
<dbReference type="Proteomes" id="UP000275846">
    <property type="component" value="Unassembled WGS sequence"/>
</dbReference>
<evidence type="ECO:0000259" key="6">
    <source>
        <dbReference type="Pfam" id="PF00520"/>
    </source>
</evidence>
<dbReference type="InterPro" id="IPR027359">
    <property type="entry name" value="Volt_channel_dom_sf"/>
</dbReference>
<dbReference type="EMBL" id="UYSU01040782">
    <property type="protein sequence ID" value="VDM02580.1"/>
    <property type="molecule type" value="Genomic_DNA"/>
</dbReference>
<keyword evidence="2 5" id="KW-0812">Transmembrane</keyword>
<accession>A0A183TI96</accession>
<evidence type="ECO:0000256" key="2">
    <source>
        <dbReference type="ARBA" id="ARBA00022692"/>
    </source>
</evidence>
<dbReference type="InterPro" id="IPR005821">
    <property type="entry name" value="Ion_trans_dom"/>
</dbReference>
<evidence type="ECO:0000313" key="9">
    <source>
        <dbReference type="WBParaSite" id="SSLN_0001680601-mRNA-1"/>
    </source>
</evidence>
<organism evidence="9">
    <name type="scientific">Schistocephalus solidus</name>
    <name type="common">Tapeworm</name>
    <dbReference type="NCBI Taxonomy" id="70667"/>
    <lineage>
        <taxon>Eukaryota</taxon>
        <taxon>Metazoa</taxon>
        <taxon>Spiralia</taxon>
        <taxon>Lophotrochozoa</taxon>
        <taxon>Platyhelminthes</taxon>
        <taxon>Cestoda</taxon>
        <taxon>Eucestoda</taxon>
        <taxon>Diphyllobothriidea</taxon>
        <taxon>Diphyllobothriidae</taxon>
        <taxon>Schistocephalus</taxon>
    </lineage>
</organism>
<dbReference type="PANTHER" id="PTHR46141">
    <property type="entry name" value="SODIUM LEAK CHANNEL NON-SELECTIVE PROTEIN"/>
    <property type="match status" value="1"/>
</dbReference>
<reference evidence="9" key="1">
    <citation type="submission" date="2016-06" db="UniProtKB">
        <authorList>
            <consortium name="WormBaseParasite"/>
        </authorList>
    </citation>
    <scope>IDENTIFICATION</scope>
</reference>
<dbReference type="GO" id="GO:0032224">
    <property type="term" value="P:positive regulation of synaptic transmission, cholinergic"/>
    <property type="evidence" value="ECO:0007669"/>
    <property type="project" value="TreeGrafter"/>
</dbReference>
<feature type="transmembrane region" description="Helical" evidence="5">
    <location>
        <begin position="181"/>
        <end position="204"/>
    </location>
</feature>
<dbReference type="Pfam" id="PF00520">
    <property type="entry name" value="Ion_trans"/>
    <property type="match status" value="1"/>
</dbReference>
<reference evidence="7 8" key="2">
    <citation type="submission" date="2018-11" db="EMBL/GenBank/DDBJ databases">
        <authorList>
            <consortium name="Pathogen Informatics"/>
        </authorList>
    </citation>
    <scope>NUCLEOTIDE SEQUENCE [LARGE SCALE GENOMIC DNA]</scope>
    <source>
        <strain evidence="7 8">NST_G2</strain>
    </source>
</reference>
<dbReference type="Gene3D" id="1.20.120.350">
    <property type="entry name" value="Voltage-gated potassium channels. Chain C"/>
    <property type="match status" value="1"/>
</dbReference>
<dbReference type="SUPFAM" id="SSF81324">
    <property type="entry name" value="Voltage-gated potassium channels"/>
    <property type="match status" value="1"/>
</dbReference>
<dbReference type="GO" id="GO:0005261">
    <property type="term" value="F:monoatomic cation channel activity"/>
    <property type="evidence" value="ECO:0007669"/>
    <property type="project" value="InterPro"/>
</dbReference>
<evidence type="ECO:0000256" key="3">
    <source>
        <dbReference type="ARBA" id="ARBA00022989"/>
    </source>
</evidence>
<sequence>MAPSANRVLLRSAAMVSLASVSANTPKTFEYVPSLMYVTFAVDIMVACLLTVEMGTKMCIQGLFAPSSGQVGFLTSLGVGVDSKRNKAYFQQSWNCFDASMVFFLWASIILQCFELRAAWECGPKEETCTEELQFWRQYGWLSVLRCPRPLILIRVFRAVLKLQLPPARVNAIFQRSTHQIYNVSVFLLFFMSLYGLLGVQFFGDELNYHCVLKTANERSVITIYWISFMYSNPTNIPGVTFLDPCEMQISVKSCICKLKFNTPLNSFIHI</sequence>
<protein>
    <submittedName>
        <fullName evidence="9">Ion_trans domain-containing protein</fullName>
    </submittedName>
</protein>
<dbReference type="STRING" id="70667.A0A183TI96"/>